<protein>
    <submittedName>
        <fullName evidence="6">SART-1 family protein DOT2</fullName>
    </submittedName>
</protein>
<proteinExistence type="inferred from homology"/>
<keyword evidence="3" id="KW-0539">Nucleus</keyword>
<gene>
    <name evidence="6" type="primary">LOC116199841</name>
</gene>
<dbReference type="InterPro" id="IPR005011">
    <property type="entry name" value="SNU66/SART1"/>
</dbReference>
<dbReference type="OrthoDB" id="5583at2759"/>
<feature type="compositionally biased region" description="Basic and acidic residues" evidence="4">
    <location>
        <begin position="1"/>
        <end position="19"/>
    </location>
</feature>
<feature type="region of interest" description="Disordered" evidence="4">
    <location>
        <begin position="1"/>
        <end position="214"/>
    </location>
</feature>
<evidence type="ECO:0000256" key="1">
    <source>
        <dbReference type="ARBA" id="ARBA00004123"/>
    </source>
</evidence>
<evidence type="ECO:0000256" key="2">
    <source>
        <dbReference type="ARBA" id="ARBA00006076"/>
    </source>
</evidence>
<dbReference type="GeneID" id="116199841"/>
<feature type="region of interest" description="Disordered" evidence="4">
    <location>
        <begin position="600"/>
        <end position="664"/>
    </location>
</feature>
<feature type="compositionally biased region" description="Basic and acidic residues" evidence="4">
    <location>
        <begin position="351"/>
        <end position="393"/>
    </location>
</feature>
<name>A0A6P8CRB1_PUNGR</name>
<comment type="subcellular location">
    <subcellularLocation>
        <location evidence="1">Nucleus</location>
    </subcellularLocation>
</comment>
<dbReference type="PANTHER" id="PTHR14152:SF5">
    <property type="entry name" value="U4_U6.U5 TRI-SNRNP-ASSOCIATED PROTEIN 1"/>
    <property type="match status" value="1"/>
</dbReference>
<dbReference type="PANTHER" id="PTHR14152">
    <property type="entry name" value="SQUAMOUS CELL CARCINOMA ANTIGEN RECOGNISED BY CYTOTOXIC T LYMPHOCYTES"/>
    <property type="match status" value="1"/>
</dbReference>
<feature type="region of interest" description="Disordered" evidence="4">
    <location>
        <begin position="462"/>
        <end position="487"/>
    </location>
</feature>
<accession>A0A6P8CRB1</accession>
<feature type="region of interest" description="Disordered" evidence="4">
    <location>
        <begin position="732"/>
        <end position="753"/>
    </location>
</feature>
<dbReference type="GO" id="GO:0046540">
    <property type="term" value="C:U4/U6 x U5 tri-snRNP complex"/>
    <property type="evidence" value="ECO:0007669"/>
    <property type="project" value="TreeGrafter"/>
</dbReference>
<feature type="region of interest" description="Disordered" evidence="4">
    <location>
        <begin position="831"/>
        <end position="850"/>
    </location>
</feature>
<evidence type="ECO:0000256" key="3">
    <source>
        <dbReference type="ARBA" id="ARBA00023242"/>
    </source>
</evidence>
<dbReference type="RefSeq" id="XP_031386255.1">
    <property type="nucleotide sequence ID" value="XM_031530395.1"/>
</dbReference>
<feature type="compositionally biased region" description="Basic and acidic residues" evidence="4">
    <location>
        <begin position="334"/>
        <end position="344"/>
    </location>
</feature>
<evidence type="ECO:0000256" key="4">
    <source>
        <dbReference type="SAM" id="MobiDB-lite"/>
    </source>
</evidence>
<evidence type="ECO:0000313" key="6">
    <source>
        <dbReference type="RefSeq" id="XP_031386255.1"/>
    </source>
</evidence>
<dbReference type="AlphaFoldDB" id="A0A6P8CRB1"/>
<feature type="region of interest" description="Disordered" evidence="4">
    <location>
        <begin position="333"/>
        <end position="393"/>
    </location>
</feature>
<feature type="compositionally biased region" description="Polar residues" evidence="4">
    <location>
        <begin position="203"/>
        <end position="214"/>
    </location>
</feature>
<dbReference type="Proteomes" id="UP000515151">
    <property type="component" value="Chromosome 1"/>
</dbReference>
<feature type="compositionally biased region" description="Basic residues" evidence="4">
    <location>
        <begin position="738"/>
        <end position="750"/>
    </location>
</feature>
<reference evidence="5" key="1">
    <citation type="journal article" date="2020" name="Plant Biotechnol. J.">
        <title>The pomegranate (Punica granatum L.) draft genome dissects genetic divergence between soft- and hard-seeded cultivars.</title>
        <authorList>
            <person name="Luo X."/>
            <person name="Li H."/>
            <person name="Wu Z."/>
            <person name="Yao W."/>
            <person name="Zhao P."/>
            <person name="Cao D."/>
            <person name="Yu H."/>
            <person name="Li K."/>
            <person name="Poudel K."/>
            <person name="Zhao D."/>
            <person name="Zhang F."/>
            <person name="Xia X."/>
            <person name="Chen L."/>
            <person name="Wang Q."/>
            <person name="Jing D."/>
            <person name="Cao S."/>
        </authorList>
    </citation>
    <scope>NUCLEOTIDE SEQUENCE [LARGE SCALE GENOMIC DNA]</scope>
    <source>
        <strain evidence="5">cv. Tunisia</strain>
    </source>
</reference>
<dbReference type="GO" id="GO:0045292">
    <property type="term" value="P:mRNA cis splicing, via spliceosome"/>
    <property type="evidence" value="ECO:0007669"/>
    <property type="project" value="TreeGrafter"/>
</dbReference>
<dbReference type="GO" id="GO:0000481">
    <property type="term" value="P:maturation of 5S rRNA"/>
    <property type="evidence" value="ECO:0007669"/>
    <property type="project" value="TreeGrafter"/>
</dbReference>
<feature type="compositionally biased region" description="Basic and acidic residues" evidence="4">
    <location>
        <begin position="470"/>
        <end position="487"/>
    </location>
</feature>
<feature type="compositionally biased region" description="Acidic residues" evidence="4">
    <location>
        <begin position="646"/>
        <end position="657"/>
    </location>
</feature>
<sequence>MDEERFDSRAEGCEPMEIHDDFEDNGDDRSKESSRHRRGDRSRRDEKDQRSKERDRELKDDRVSSRDRRKEDRDERDKDRRKDQREDRDKHRDKERERERERDRDRKDRAKERDREIDKENDHRSRDKERGKEDRSKEKGGREKDRDRERDRVKEKEREHHRERDGDKEKDKERVSKKGDEAHHHDDRVKLDREQDGNVAGHEQNSPSDGARMSTSVIEARILKAKEERVKQNSEGVSEVMDWVGRSRKLEEKRNAEKEKAAQLAKLFEEQDNIEEDEGEDRQTSHHLAGVKVLHGLDKVIEGGAVVLTLKDQSILADGDINEEVDMLENVEIGEQKRRDEAYKASKKKTGVYDDKFSDDPASEKKILPQYDEPVKDEGVTLDARGRLTSEAEKKLEELRRRLEGASTSSHSENLTSTSRVSLDYYTQEEMVQFKKPKKKKSLRKKEKLDLDALEAEAISSGLGATDLGSRNDARRQAIRGQQERLEAERRNNAYQAAYAKAEEASKLLRLEQNLPVKKEDEDDAILDDDEDFYQSLERARKLALKKQKEEEVSGPKAIAFLATTTPSTQTAENQNQAAAEAEENRVVITEMEEFVWGLQLNEESRKPDSEDVFMDEDEVPVASDNEQKDEAGGPTEVNETRNDDSSFDEDKEEIAPDETIHEAAVGKGLSGALKLLKERGTLKETIEWGGRNMDKKKSKLVGIIDDEGTKEIRIERRDEFGRILTPKEAFRSLSHTFHGKGPGKRKQEKRMKQYQEELKLKQMKNADTPSLSAERMREAQVQMKTPYLVLSGHVKPGQNSDPRSAFATIEKDTGSLTPMLGDRKVEHFLGIKRKPDSSENMGPPKKPKT</sequence>
<feature type="compositionally biased region" description="Basic and acidic residues" evidence="4">
    <location>
        <begin position="42"/>
        <end position="196"/>
    </location>
</feature>
<keyword evidence="5" id="KW-1185">Reference proteome</keyword>
<organism evidence="5 6">
    <name type="scientific">Punica granatum</name>
    <name type="common">Pomegranate</name>
    <dbReference type="NCBI Taxonomy" id="22663"/>
    <lineage>
        <taxon>Eukaryota</taxon>
        <taxon>Viridiplantae</taxon>
        <taxon>Streptophyta</taxon>
        <taxon>Embryophyta</taxon>
        <taxon>Tracheophyta</taxon>
        <taxon>Spermatophyta</taxon>
        <taxon>Magnoliopsida</taxon>
        <taxon>eudicotyledons</taxon>
        <taxon>Gunneridae</taxon>
        <taxon>Pentapetalae</taxon>
        <taxon>rosids</taxon>
        <taxon>malvids</taxon>
        <taxon>Myrtales</taxon>
        <taxon>Lythraceae</taxon>
        <taxon>Punica</taxon>
    </lineage>
</organism>
<dbReference type="Pfam" id="PF03343">
    <property type="entry name" value="SART-1"/>
    <property type="match status" value="2"/>
</dbReference>
<reference evidence="6" key="2">
    <citation type="submission" date="2025-08" db="UniProtKB">
        <authorList>
            <consortium name="RefSeq"/>
        </authorList>
    </citation>
    <scope>IDENTIFICATION</scope>
    <source>
        <tissue evidence="6">Leaf</tissue>
    </source>
</reference>
<evidence type="ECO:0000313" key="5">
    <source>
        <dbReference type="Proteomes" id="UP000515151"/>
    </source>
</evidence>
<comment type="similarity">
    <text evidence="2">Belongs to the SNU66/SART1 family.</text>
</comment>
<feature type="compositionally biased region" description="Acidic residues" evidence="4">
    <location>
        <begin position="611"/>
        <end position="620"/>
    </location>
</feature>